<dbReference type="RefSeq" id="WP_100414956.1">
    <property type="nucleotide sequence ID" value="NZ_PGEZ01000001.1"/>
</dbReference>
<dbReference type="OrthoDB" id="4955106at2"/>
<name>A0A2M9BKI6_9ACTN</name>
<evidence type="ECO:0000256" key="1">
    <source>
        <dbReference type="SAM" id="Phobius"/>
    </source>
</evidence>
<evidence type="ECO:0000313" key="2">
    <source>
        <dbReference type="EMBL" id="PJJ58466.1"/>
    </source>
</evidence>
<accession>A0A2M9BKI6</accession>
<keyword evidence="3" id="KW-1185">Reference proteome</keyword>
<evidence type="ECO:0000313" key="3">
    <source>
        <dbReference type="Proteomes" id="UP000230842"/>
    </source>
</evidence>
<keyword evidence="1" id="KW-0812">Transmembrane</keyword>
<sequence>MGDELIFGSVGLIFTVFLAFVAIFFFVVVAFMVIAVRRNVREARRHGLDPMTMETTAMARAIDGSMFAGKSLEARLAELTSLRDRQMITQDEYEAARSRALTQ</sequence>
<dbReference type="AlphaFoldDB" id="A0A2M9BKI6"/>
<dbReference type="EMBL" id="PGEZ01000001">
    <property type="protein sequence ID" value="PJJ58466.1"/>
    <property type="molecule type" value="Genomic_DNA"/>
</dbReference>
<organism evidence="2 3">
    <name type="scientific">Mumia flava</name>
    <dbReference type="NCBI Taxonomy" id="1348852"/>
    <lineage>
        <taxon>Bacteria</taxon>
        <taxon>Bacillati</taxon>
        <taxon>Actinomycetota</taxon>
        <taxon>Actinomycetes</taxon>
        <taxon>Propionibacteriales</taxon>
        <taxon>Nocardioidaceae</taxon>
        <taxon>Mumia</taxon>
    </lineage>
</organism>
<feature type="transmembrane region" description="Helical" evidence="1">
    <location>
        <begin position="6"/>
        <end position="36"/>
    </location>
</feature>
<reference evidence="2 3" key="1">
    <citation type="submission" date="2017-11" db="EMBL/GenBank/DDBJ databases">
        <title>Genomic Encyclopedia of Archaeal and Bacterial Type Strains, Phase II (KMG-II): From Individual Species to Whole Genera.</title>
        <authorList>
            <person name="Goeker M."/>
        </authorList>
    </citation>
    <scope>NUCLEOTIDE SEQUENCE [LARGE SCALE GENOMIC DNA]</scope>
    <source>
        <strain evidence="2 3">DSM 27763</strain>
    </source>
</reference>
<proteinExistence type="predicted"/>
<gene>
    <name evidence="2" type="ORF">CLV56_2717</name>
</gene>
<comment type="caution">
    <text evidence="2">The sequence shown here is derived from an EMBL/GenBank/DDBJ whole genome shotgun (WGS) entry which is preliminary data.</text>
</comment>
<keyword evidence="1" id="KW-1133">Transmembrane helix</keyword>
<dbReference type="Proteomes" id="UP000230842">
    <property type="component" value="Unassembled WGS sequence"/>
</dbReference>
<protein>
    <submittedName>
        <fullName evidence="2">Uncharacterized protein</fullName>
    </submittedName>
</protein>
<keyword evidence="1" id="KW-0472">Membrane</keyword>